<organism evidence="1 2">
    <name type="scientific">Paludibacterium purpuratum</name>
    <dbReference type="NCBI Taxonomy" id="1144873"/>
    <lineage>
        <taxon>Bacteria</taxon>
        <taxon>Pseudomonadati</taxon>
        <taxon>Pseudomonadota</taxon>
        <taxon>Betaproteobacteria</taxon>
        <taxon>Neisseriales</taxon>
        <taxon>Chromobacteriaceae</taxon>
        <taxon>Paludibacterium</taxon>
    </lineage>
</organism>
<evidence type="ECO:0000313" key="1">
    <source>
        <dbReference type="EMBL" id="TDR76597.1"/>
    </source>
</evidence>
<dbReference type="EMBL" id="SNZP01000010">
    <property type="protein sequence ID" value="TDR76597.1"/>
    <property type="molecule type" value="Genomic_DNA"/>
</dbReference>
<dbReference type="AlphaFoldDB" id="A0A4V3DUR4"/>
<dbReference type="Gene3D" id="3.30.1460.10">
    <property type="match status" value="1"/>
</dbReference>
<keyword evidence="2" id="KW-1185">Reference proteome</keyword>
<evidence type="ECO:0000313" key="2">
    <source>
        <dbReference type="Proteomes" id="UP000295611"/>
    </source>
</evidence>
<comment type="caution">
    <text evidence="1">The sequence shown here is derived from an EMBL/GenBank/DDBJ whole genome shotgun (WGS) entry which is preliminary data.</text>
</comment>
<proteinExistence type="predicted"/>
<dbReference type="OrthoDB" id="7067360at2"/>
<dbReference type="Proteomes" id="UP000295611">
    <property type="component" value="Unassembled WGS sequence"/>
</dbReference>
<dbReference type="RefSeq" id="WP_133681769.1">
    <property type="nucleotide sequence ID" value="NZ_SNZP01000010.1"/>
</dbReference>
<accession>A0A4V3DUR4</accession>
<sequence>MDLQWQRQVELWQRLLDRDAACQTICRVGGDRLQLEQQDGRALLTVSRTLADSFLATALQRLLVFLSPEASNGLPLRAWIGQGRLWLIVTMPRETPAEDWYAMSQRLTELLDRASRDGHGLGQ</sequence>
<name>A0A4V3DUR4_9NEIS</name>
<protein>
    <submittedName>
        <fullName evidence="1">Uncharacterized protein</fullName>
    </submittedName>
</protein>
<gene>
    <name evidence="1" type="ORF">DFP86_11022</name>
</gene>
<reference evidence="1 2" key="1">
    <citation type="submission" date="2019-03" db="EMBL/GenBank/DDBJ databases">
        <title>Genomic Encyclopedia of Type Strains, Phase III (KMG-III): the genomes of soil and plant-associated and newly described type strains.</title>
        <authorList>
            <person name="Whitman W."/>
        </authorList>
    </citation>
    <scope>NUCLEOTIDE SEQUENCE [LARGE SCALE GENOMIC DNA]</scope>
    <source>
        <strain evidence="1 2">CECT 8976</strain>
    </source>
</reference>